<proteinExistence type="predicted"/>
<comment type="caution">
    <text evidence="1">The sequence shown here is derived from an EMBL/GenBank/DDBJ whole genome shotgun (WGS) entry which is preliminary data.</text>
</comment>
<organism evidence="1 2">
    <name type="scientific">Halomonas ventosae</name>
    <dbReference type="NCBI Taxonomy" id="229007"/>
    <lineage>
        <taxon>Bacteria</taxon>
        <taxon>Pseudomonadati</taxon>
        <taxon>Pseudomonadota</taxon>
        <taxon>Gammaproteobacteria</taxon>
        <taxon>Oceanospirillales</taxon>
        <taxon>Halomonadaceae</taxon>
        <taxon>Halomonas</taxon>
    </lineage>
</organism>
<keyword evidence="2" id="KW-1185">Reference proteome</keyword>
<evidence type="ECO:0000313" key="2">
    <source>
        <dbReference type="Proteomes" id="UP000239896"/>
    </source>
</evidence>
<sequence>MLALQGAVTLGSLLKTILAQYEIDVQFMYMEMR</sequence>
<evidence type="ECO:0000313" key="1">
    <source>
        <dbReference type="EMBL" id="PRY71065.1"/>
    </source>
</evidence>
<dbReference type="AlphaFoldDB" id="A0A2T0VLC1"/>
<dbReference type="Proteomes" id="UP000239896">
    <property type="component" value="Unassembled WGS sequence"/>
</dbReference>
<accession>A0A2T0VLC1</accession>
<reference evidence="1 2" key="1">
    <citation type="submission" date="2018-03" db="EMBL/GenBank/DDBJ databases">
        <title>Comparative analysis of microorganisms from saline springs in Andes Mountain Range, Colombia.</title>
        <authorList>
            <person name="Rubin E."/>
        </authorList>
    </citation>
    <scope>NUCLEOTIDE SEQUENCE [LARGE SCALE GENOMIC DNA]</scope>
    <source>
        <strain evidence="1 2">USBA 854</strain>
    </source>
</reference>
<dbReference type="EMBL" id="PVTM01000009">
    <property type="protein sequence ID" value="PRY71065.1"/>
    <property type="molecule type" value="Genomic_DNA"/>
</dbReference>
<name>A0A2T0VLC1_9GAMM</name>
<gene>
    <name evidence="1" type="ORF">BCL64_1094</name>
</gene>
<protein>
    <submittedName>
        <fullName evidence="1">Uncharacterized protein</fullName>
    </submittedName>
</protein>